<feature type="region of interest" description="Disordered" evidence="1">
    <location>
        <begin position="128"/>
        <end position="213"/>
    </location>
</feature>
<keyword evidence="2" id="KW-0812">Transmembrane</keyword>
<dbReference type="InterPro" id="IPR024623">
    <property type="entry name" value="YtxH"/>
</dbReference>
<organism evidence="3 4">
    <name type="scientific">Planococcus chinensis</name>
    <dbReference type="NCBI Taxonomy" id="272917"/>
    <lineage>
        <taxon>Bacteria</taxon>
        <taxon>Bacillati</taxon>
        <taxon>Bacillota</taxon>
        <taxon>Bacilli</taxon>
        <taxon>Bacillales</taxon>
        <taxon>Caryophanaceae</taxon>
        <taxon>Planococcus</taxon>
    </lineage>
</organism>
<keyword evidence="2" id="KW-0472">Membrane</keyword>
<feature type="compositionally biased region" description="Basic and acidic residues" evidence="1">
    <location>
        <begin position="141"/>
        <end position="152"/>
    </location>
</feature>
<protein>
    <submittedName>
        <fullName evidence="3">YkuS family protein</fullName>
    </submittedName>
</protein>
<feature type="compositionally biased region" description="Basic and acidic residues" evidence="1">
    <location>
        <begin position="159"/>
        <end position="176"/>
    </location>
</feature>
<accession>A0ABW4QGR4</accession>
<sequence>MSKIAVEQPFTDIQQALRKSGYQADMIDQREKGLTYDILVVRNLESYDDLRFNGSIIEVSGRTINEIVDEVEERLMRAGKIQGRADAEKSRSGSGFFTGFISGAVIGSAAALLMAPKSGKEMQITVKEKLASSDSGSSSEKSGKLDQVKEKAAALASQAKEKATDATNQVKEKVSSPKDGQSTTTVQNAETEQISVIPKEPYVTPQSPNKPKF</sequence>
<feature type="compositionally biased region" description="Polar residues" evidence="1">
    <location>
        <begin position="204"/>
        <end position="213"/>
    </location>
</feature>
<dbReference type="Pfam" id="PF03698">
    <property type="entry name" value="UPF0180"/>
    <property type="match status" value="1"/>
</dbReference>
<name>A0ABW4QGR4_9BACL</name>
<feature type="transmembrane region" description="Helical" evidence="2">
    <location>
        <begin position="96"/>
        <end position="115"/>
    </location>
</feature>
<dbReference type="RefSeq" id="WP_204892176.1">
    <property type="nucleotide sequence ID" value="NZ_JBHUFW010000004.1"/>
</dbReference>
<evidence type="ECO:0000313" key="3">
    <source>
        <dbReference type="EMBL" id="MFD1862769.1"/>
    </source>
</evidence>
<evidence type="ECO:0000256" key="1">
    <source>
        <dbReference type="SAM" id="MobiDB-lite"/>
    </source>
</evidence>
<dbReference type="InterPro" id="IPR005370">
    <property type="entry name" value="UPF0180"/>
</dbReference>
<keyword evidence="4" id="KW-1185">Reference proteome</keyword>
<evidence type="ECO:0000313" key="4">
    <source>
        <dbReference type="Proteomes" id="UP001597273"/>
    </source>
</evidence>
<gene>
    <name evidence="3" type="ORF">ACFSDB_07490</name>
</gene>
<comment type="caution">
    <text evidence="3">The sequence shown here is derived from an EMBL/GenBank/DDBJ whole genome shotgun (WGS) entry which is preliminary data.</text>
</comment>
<keyword evidence="2" id="KW-1133">Transmembrane helix</keyword>
<dbReference type="Pfam" id="PF12732">
    <property type="entry name" value="YtxH"/>
    <property type="match status" value="1"/>
</dbReference>
<dbReference type="EMBL" id="JBHUFW010000004">
    <property type="protein sequence ID" value="MFD1862769.1"/>
    <property type="molecule type" value="Genomic_DNA"/>
</dbReference>
<feature type="compositionally biased region" description="Polar residues" evidence="1">
    <location>
        <begin position="178"/>
        <end position="194"/>
    </location>
</feature>
<dbReference type="Proteomes" id="UP001597273">
    <property type="component" value="Unassembled WGS sequence"/>
</dbReference>
<reference evidence="4" key="1">
    <citation type="journal article" date="2019" name="Int. J. Syst. Evol. Microbiol.">
        <title>The Global Catalogue of Microorganisms (GCM) 10K type strain sequencing project: providing services to taxonomists for standard genome sequencing and annotation.</title>
        <authorList>
            <consortium name="The Broad Institute Genomics Platform"/>
            <consortium name="The Broad Institute Genome Sequencing Center for Infectious Disease"/>
            <person name="Wu L."/>
            <person name="Ma J."/>
        </authorList>
    </citation>
    <scope>NUCLEOTIDE SEQUENCE [LARGE SCALE GENOMIC DNA]</scope>
    <source>
        <strain evidence="4">CGMCC 1.15475</strain>
    </source>
</reference>
<proteinExistence type="predicted"/>
<evidence type="ECO:0000256" key="2">
    <source>
        <dbReference type="SAM" id="Phobius"/>
    </source>
</evidence>